<dbReference type="InParanoid" id="A0A5J5EYI6"/>
<proteinExistence type="predicted"/>
<organism evidence="3 4">
    <name type="scientific">Sphaerosporella brunnea</name>
    <dbReference type="NCBI Taxonomy" id="1250544"/>
    <lineage>
        <taxon>Eukaryota</taxon>
        <taxon>Fungi</taxon>
        <taxon>Dikarya</taxon>
        <taxon>Ascomycota</taxon>
        <taxon>Pezizomycotina</taxon>
        <taxon>Pezizomycetes</taxon>
        <taxon>Pezizales</taxon>
        <taxon>Pyronemataceae</taxon>
        <taxon>Sphaerosporella</taxon>
    </lineage>
</organism>
<dbReference type="EMBL" id="VXIS01000072">
    <property type="protein sequence ID" value="KAA8908062.1"/>
    <property type="molecule type" value="Genomic_DNA"/>
</dbReference>
<evidence type="ECO:0000256" key="2">
    <source>
        <dbReference type="SAM" id="MobiDB-lite"/>
    </source>
</evidence>
<gene>
    <name evidence="3" type="ORF">FN846DRAFT_906383</name>
</gene>
<dbReference type="Proteomes" id="UP000326924">
    <property type="component" value="Unassembled WGS sequence"/>
</dbReference>
<accession>A0A5J5EYI6</accession>
<evidence type="ECO:0000313" key="4">
    <source>
        <dbReference type="Proteomes" id="UP000326924"/>
    </source>
</evidence>
<keyword evidence="1" id="KW-0175">Coiled coil</keyword>
<feature type="coiled-coil region" evidence="1">
    <location>
        <begin position="65"/>
        <end position="134"/>
    </location>
</feature>
<reference evidence="3 4" key="1">
    <citation type="submission" date="2019-09" db="EMBL/GenBank/DDBJ databases">
        <title>Draft genome of the ectomycorrhizal ascomycete Sphaerosporella brunnea.</title>
        <authorList>
            <consortium name="DOE Joint Genome Institute"/>
            <person name="Benucci G.M."/>
            <person name="Marozzi G."/>
            <person name="Antonielli L."/>
            <person name="Sanchez S."/>
            <person name="Marco P."/>
            <person name="Wang X."/>
            <person name="Falini L.B."/>
            <person name="Barry K."/>
            <person name="Haridas S."/>
            <person name="Lipzen A."/>
            <person name="Labutti K."/>
            <person name="Grigoriev I.V."/>
            <person name="Murat C."/>
            <person name="Martin F."/>
            <person name="Albertini E."/>
            <person name="Donnini D."/>
            <person name="Bonito G."/>
        </authorList>
    </citation>
    <scope>NUCLEOTIDE SEQUENCE [LARGE SCALE GENOMIC DNA]</scope>
    <source>
        <strain evidence="3 4">Sb_GMNB300</strain>
    </source>
</reference>
<dbReference type="AlphaFoldDB" id="A0A5J5EYI6"/>
<name>A0A5J5EYI6_9PEZI</name>
<comment type="caution">
    <text evidence="3">The sequence shown here is derived from an EMBL/GenBank/DDBJ whole genome shotgun (WGS) entry which is preliminary data.</text>
</comment>
<feature type="region of interest" description="Disordered" evidence="2">
    <location>
        <begin position="1"/>
        <end position="23"/>
    </location>
</feature>
<protein>
    <submittedName>
        <fullName evidence="3">Uncharacterized protein</fullName>
    </submittedName>
</protein>
<feature type="region of interest" description="Disordered" evidence="2">
    <location>
        <begin position="36"/>
        <end position="56"/>
    </location>
</feature>
<evidence type="ECO:0000256" key="1">
    <source>
        <dbReference type="SAM" id="Coils"/>
    </source>
</evidence>
<keyword evidence="4" id="KW-1185">Reference proteome</keyword>
<evidence type="ECO:0000313" key="3">
    <source>
        <dbReference type="EMBL" id="KAA8908062.1"/>
    </source>
</evidence>
<sequence>MSLAYANPSSEVTAPQHHSAAPTMQHALLRGEATTEDNTPVLDSASNTDDATRHASSEQIGFVEAIDAEEKARQIEKTVTALSLELTVVEARNRQLEQDSARLNDECTTLEEGARRLAKRKDALSQRIQSLHQKNCSLAERNCWLETTMGVPHVFEIHRTQESDQRLREIGQSLRSETRAILRRCDLLEERSNRLVQMADLILERQPDWNEAMVITATLDIRAVQDRYKFLVARHDSLRTGVQWLSEATEFHLERNGWLQRRRWWQQQQLACLTDTMRWQREVGDTLQTTNDWLHTRNVWLQNQMDEMDNA</sequence>